<keyword evidence="2" id="KW-1185">Reference proteome</keyword>
<dbReference type="AlphaFoldDB" id="A0A9P7UB42"/>
<protein>
    <submittedName>
        <fullName evidence="1">Uncharacterized protein</fullName>
    </submittedName>
</protein>
<gene>
    <name evidence="1" type="ORF">JMJ77_014596</name>
</gene>
<evidence type="ECO:0000313" key="1">
    <source>
        <dbReference type="EMBL" id="KAG7048969.1"/>
    </source>
</evidence>
<evidence type="ECO:0000313" key="2">
    <source>
        <dbReference type="Proteomes" id="UP000699042"/>
    </source>
</evidence>
<proteinExistence type="predicted"/>
<sequence length="37" mass="4081">MDSYRFFCLSSLLQVIAGRGLCGSAAVVLFIDFRQVP</sequence>
<reference evidence="1" key="1">
    <citation type="submission" date="2021-05" db="EMBL/GenBank/DDBJ databases">
        <title>Comparative genomics of three Colletotrichum scovillei strains and genetic complementation revealed genes involved fungal growth and virulence on chili pepper.</title>
        <authorList>
            <person name="Hsieh D.-K."/>
            <person name="Chuang S.-C."/>
            <person name="Chen C.-Y."/>
            <person name="Chao Y.-T."/>
            <person name="Lu M.-Y.J."/>
            <person name="Lee M.-H."/>
            <person name="Shih M.-C."/>
        </authorList>
    </citation>
    <scope>NUCLEOTIDE SEQUENCE</scope>
    <source>
        <strain evidence="1">Coll-153</strain>
    </source>
</reference>
<name>A0A9P7UB42_9PEZI</name>
<dbReference type="EMBL" id="JAESDN010000006">
    <property type="protein sequence ID" value="KAG7048969.1"/>
    <property type="molecule type" value="Genomic_DNA"/>
</dbReference>
<dbReference type="Proteomes" id="UP000699042">
    <property type="component" value="Unassembled WGS sequence"/>
</dbReference>
<comment type="caution">
    <text evidence="1">The sequence shown here is derived from an EMBL/GenBank/DDBJ whole genome shotgun (WGS) entry which is preliminary data.</text>
</comment>
<accession>A0A9P7UB42</accession>
<organism evidence="1 2">
    <name type="scientific">Colletotrichum scovillei</name>
    <dbReference type="NCBI Taxonomy" id="1209932"/>
    <lineage>
        <taxon>Eukaryota</taxon>
        <taxon>Fungi</taxon>
        <taxon>Dikarya</taxon>
        <taxon>Ascomycota</taxon>
        <taxon>Pezizomycotina</taxon>
        <taxon>Sordariomycetes</taxon>
        <taxon>Hypocreomycetidae</taxon>
        <taxon>Glomerellales</taxon>
        <taxon>Glomerellaceae</taxon>
        <taxon>Colletotrichum</taxon>
        <taxon>Colletotrichum acutatum species complex</taxon>
    </lineage>
</organism>